<evidence type="ECO:0000259" key="2">
    <source>
        <dbReference type="PROSITE" id="PS50110"/>
    </source>
</evidence>
<dbReference type="GO" id="GO:0000160">
    <property type="term" value="P:phosphorelay signal transduction system"/>
    <property type="evidence" value="ECO:0007669"/>
    <property type="project" value="InterPro"/>
</dbReference>
<proteinExistence type="predicted"/>
<dbReference type="Gene3D" id="3.40.50.2300">
    <property type="match status" value="1"/>
</dbReference>
<dbReference type="AlphaFoldDB" id="A0A1T5MNI0"/>
<dbReference type="InterPro" id="IPR052893">
    <property type="entry name" value="TCS_response_regulator"/>
</dbReference>
<dbReference type="PROSITE" id="PS50110">
    <property type="entry name" value="RESPONSE_REGULATORY"/>
    <property type="match status" value="1"/>
</dbReference>
<dbReference type="SMART" id="SM00448">
    <property type="entry name" value="REC"/>
    <property type="match status" value="1"/>
</dbReference>
<feature type="modified residue" description="4-aspartylphosphate" evidence="1">
    <location>
        <position position="59"/>
    </location>
</feature>
<dbReference type="PANTHER" id="PTHR44520">
    <property type="entry name" value="RESPONSE REGULATOR RCP1-RELATED"/>
    <property type="match status" value="1"/>
</dbReference>
<dbReference type="RefSeq" id="WP_079690345.1">
    <property type="nucleotide sequence ID" value="NZ_FUZU01000005.1"/>
</dbReference>
<feature type="domain" description="Response regulatory" evidence="2">
    <location>
        <begin position="4"/>
        <end position="125"/>
    </location>
</feature>
<sequence>MSLRVLIVDDDGVIVLLHKRIIMNSGLCSDPMVFSNGKTALEYLHAHVQEASRYLILLDINMPVMNGWEFLDSIKSTSLAMQVKVIVISSSINSSDREKAGQYTEVINYIEKPLKQDQLTGFSIS</sequence>
<dbReference type="SUPFAM" id="SSF52172">
    <property type="entry name" value="CheY-like"/>
    <property type="match status" value="1"/>
</dbReference>
<keyword evidence="1" id="KW-0597">Phosphoprotein</keyword>
<protein>
    <submittedName>
        <fullName evidence="3">Response regulator receiver domain-containing protein</fullName>
    </submittedName>
</protein>
<evidence type="ECO:0000256" key="1">
    <source>
        <dbReference type="PROSITE-ProRule" id="PRU00169"/>
    </source>
</evidence>
<dbReference type="EMBL" id="FUZU01000005">
    <property type="protein sequence ID" value="SKC89449.1"/>
    <property type="molecule type" value="Genomic_DNA"/>
</dbReference>
<reference evidence="3 4" key="1">
    <citation type="submission" date="2017-02" db="EMBL/GenBank/DDBJ databases">
        <authorList>
            <person name="Peterson S.W."/>
        </authorList>
    </citation>
    <scope>NUCLEOTIDE SEQUENCE [LARGE SCALE GENOMIC DNA]</scope>
    <source>
        <strain evidence="3 4">DSM 25262</strain>
    </source>
</reference>
<dbReference type="PANTHER" id="PTHR44520:SF2">
    <property type="entry name" value="RESPONSE REGULATOR RCP1"/>
    <property type="match status" value="1"/>
</dbReference>
<dbReference type="Proteomes" id="UP000190961">
    <property type="component" value="Unassembled WGS sequence"/>
</dbReference>
<keyword evidence="4" id="KW-1185">Reference proteome</keyword>
<accession>A0A1T5MNI0</accession>
<evidence type="ECO:0000313" key="4">
    <source>
        <dbReference type="Proteomes" id="UP000190961"/>
    </source>
</evidence>
<gene>
    <name evidence="3" type="ORF">SAMN05660236_5852</name>
</gene>
<dbReference type="OrthoDB" id="1524091at2"/>
<dbReference type="InterPro" id="IPR011006">
    <property type="entry name" value="CheY-like_superfamily"/>
</dbReference>
<organism evidence="3 4">
    <name type="scientific">Ohtaekwangia koreensis</name>
    <dbReference type="NCBI Taxonomy" id="688867"/>
    <lineage>
        <taxon>Bacteria</taxon>
        <taxon>Pseudomonadati</taxon>
        <taxon>Bacteroidota</taxon>
        <taxon>Cytophagia</taxon>
        <taxon>Cytophagales</taxon>
        <taxon>Fulvivirgaceae</taxon>
        <taxon>Ohtaekwangia</taxon>
    </lineage>
</organism>
<dbReference type="Pfam" id="PF00072">
    <property type="entry name" value="Response_reg"/>
    <property type="match status" value="1"/>
</dbReference>
<evidence type="ECO:0000313" key="3">
    <source>
        <dbReference type="EMBL" id="SKC89449.1"/>
    </source>
</evidence>
<dbReference type="InterPro" id="IPR001789">
    <property type="entry name" value="Sig_transdc_resp-reg_receiver"/>
</dbReference>
<dbReference type="STRING" id="688867.SAMN05660236_5852"/>
<name>A0A1T5MNI0_9BACT</name>